<dbReference type="GO" id="GO:0003964">
    <property type="term" value="F:RNA-directed DNA polymerase activity"/>
    <property type="evidence" value="ECO:0007669"/>
    <property type="project" value="UniProtKB-KW"/>
</dbReference>
<accession>A0A6A4PUV9</accession>
<keyword evidence="2" id="KW-0695">RNA-directed DNA polymerase</keyword>
<name>A0A6A4PUV9_LUPAL</name>
<gene>
    <name evidence="2" type="ORF">Lalb_Chr10g0095041</name>
</gene>
<evidence type="ECO:0000313" key="2">
    <source>
        <dbReference type="EMBL" id="KAE9605222.1"/>
    </source>
</evidence>
<reference evidence="3" key="1">
    <citation type="journal article" date="2020" name="Nat. Commun.">
        <title>Genome sequence of the cluster root forming white lupin.</title>
        <authorList>
            <person name="Hufnagel B."/>
            <person name="Marques A."/>
            <person name="Soriano A."/>
            <person name="Marques L."/>
            <person name="Divol F."/>
            <person name="Doumas P."/>
            <person name="Sallet E."/>
            <person name="Mancinotti D."/>
            <person name="Carrere S."/>
            <person name="Marande W."/>
            <person name="Arribat S."/>
            <person name="Keller J."/>
            <person name="Huneau C."/>
            <person name="Blein T."/>
            <person name="Aime D."/>
            <person name="Laguerre M."/>
            <person name="Taylor J."/>
            <person name="Schubert V."/>
            <person name="Nelson M."/>
            <person name="Geu-Flores F."/>
            <person name="Crespi M."/>
            <person name="Gallardo-Guerrero K."/>
            <person name="Delaux P.-M."/>
            <person name="Salse J."/>
            <person name="Berges H."/>
            <person name="Guyot R."/>
            <person name="Gouzy J."/>
            <person name="Peret B."/>
        </authorList>
    </citation>
    <scope>NUCLEOTIDE SEQUENCE [LARGE SCALE GENOMIC DNA]</scope>
    <source>
        <strain evidence="3">cv. Amiga</strain>
    </source>
</reference>
<dbReference type="AlphaFoldDB" id="A0A6A4PUV9"/>
<sequence>MSGIDKSFIPRVPTALLAQSEPTFVKTALSDPLWFQVMQEEYNALIQLGTWFVVDLPPGKQAIGCKWVFRIKENPNGTENRYKVRVVAKGFHQK</sequence>
<dbReference type="OrthoDB" id="7473114at2759"/>
<protein>
    <submittedName>
        <fullName evidence="2">Putative RNA-directed DNA polymerase</fullName>
    </submittedName>
</protein>
<evidence type="ECO:0000259" key="1">
    <source>
        <dbReference type="Pfam" id="PF07727"/>
    </source>
</evidence>
<keyword evidence="2" id="KW-0808">Transferase</keyword>
<comment type="caution">
    <text evidence="2">The sequence shown here is derived from an EMBL/GenBank/DDBJ whole genome shotgun (WGS) entry which is preliminary data.</text>
</comment>
<dbReference type="InterPro" id="IPR013103">
    <property type="entry name" value="RVT_2"/>
</dbReference>
<dbReference type="Proteomes" id="UP000447434">
    <property type="component" value="Chromosome 10"/>
</dbReference>
<keyword evidence="2" id="KW-0548">Nucleotidyltransferase</keyword>
<evidence type="ECO:0000313" key="3">
    <source>
        <dbReference type="Proteomes" id="UP000447434"/>
    </source>
</evidence>
<dbReference type="EMBL" id="WOCE01000010">
    <property type="protein sequence ID" value="KAE9605222.1"/>
    <property type="molecule type" value="Genomic_DNA"/>
</dbReference>
<keyword evidence="3" id="KW-1185">Reference proteome</keyword>
<dbReference type="Pfam" id="PF07727">
    <property type="entry name" value="RVT_2"/>
    <property type="match status" value="1"/>
</dbReference>
<feature type="domain" description="Reverse transcriptase Ty1/copia-type" evidence="1">
    <location>
        <begin position="50"/>
        <end position="93"/>
    </location>
</feature>
<proteinExistence type="predicted"/>
<organism evidence="2 3">
    <name type="scientific">Lupinus albus</name>
    <name type="common">White lupine</name>
    <name type="synonym">Lupinus termis</name>
    <dbReference type="NCBI Taxonomy" id="3870"/>
    <lineage>
        <taxon>Eukaryota</taxon>
        <taxon>Viridiplantae</taxon>
        <taxon>Streptophyta</taxon>
        <taxon>Embryophyta</taxon>
        <taxon>Tracheophyta</taxon>
        <taxon>Spermatophyta</taxon>
        <taxon>Magnoliopsida</taxon>
        <taxon>eudicotyledons</taxon>
        <taxon>Gunneridae</taxon>
        <taxon>Pentapetalae</taxon>
        <taxon>rosids</taxon>
        <taxon>fabids</taxon>
        <taxon>Fabales</taxon>
        <taxon>Fabaceae</taxon>
        <taxon>Papilionoideae</taxon>
        <taxon>50 kb inversion clade</taxon>
        <taxon>genistoids sensu lato</taxon>
        <taxon>core genistoids</taxon>
        <taxon>Genisteae</taxon>
        <taxon>Lupinus</taxon>
    </lineage>
</organism>